<evidence type="ECO:0000313" key="3">
    <source>
        <dbReference type="Proteomes" id="UP000270581"/>
    </source>
</evidence>
<feature type="transmembrane region" description="Helical" evidence="1">
    <location>
        <begin position="120"/>
        <end position="145"/>
    </location>
</feature>
<organism evidence="2 3">
    <name type="scientific">Halosegnis longus</name>
    <dbReference type="NCBI Taxonomy" id="2216012"/>
    <lineage>
        <taxon>Archaea</taxon>
        <taxon>Methanobacteriati</taxon>
        <taxon>Methanobacteriota</taxon>
        <taxon>Stenosarchaea group</taxon>
        <taxon>Halobacteria</taxon>
        <taxon>Halobacteriales</taxon>
        <taxon>Natronomonadaceae</taxon>
        <taxon>Halosegnis</taxon>
    </lineage>
</organism>
<feature type="transmembrane region" description="Helical" evidence="1">
    <location>
        <begin position="12"/>
        <end position="32"/>
    </location>
</feature>
<reference evidence="2 3" key="1">
    <citation type="submission" date="2018-11" db="EMBL/GenBank/DDBJ databases">
        <title>Genome sequences of Natronomonas sp. CBA1133.</title>
        <authorList>
            <person name="Roh S.W."/>
            <person name="Cha I.-T."/>
        </authorList>
    </citation>
    <scope>NUCLEOTIDE SEQUENCE [LARGE SCALE GENOMIC DNA]</scope>
    <source>
        <strain evidence="2 3">CBA1133</strain>
    </source>
</reference>
<feature type="transmembrane region" description="Helical" evidence="1">
    <location>
        <begin position="44"/>
        <end position="64"/>
    </location>
</feature>
<keyword evidence="1" id="KW-0812">Transmembrane</keyword>
<name>A0AAJ4RA16_9EURY</name>
<protein>
    <submittedName>
        <fullName evidence="2">Uncharacterized protein</fullName>
    </submittedName>
</protein>
<keyword evidence="3" id="KW-1185">Reference proteome</keyword>
<dbReference type="EMBL" id="RJJC01000001">
    <property type="protein sequence ID" value="RNJ26982.1"/>
    <property type="molecule type" value="Genomic_DNA"/>
</dbReference>
<evidence type="ECO:0000313" key="2">
    <source>
        <dbReference type="EMBL" id="RNJ26982.1"/>
    </source>
</evidence>
<gene>
    <name evidence="2" type="ORF">Nmn1133_10000</name>
</gene>
<dbReference type="RefSeq" id="WP_075937036.1">
    <property type="nucleotide sequence ID" value="NZ_BDJH01000002.1"/>
</dbReference>
<evidence type="ECO:0000256" key="1">
    <source>
        <dbReference type="SAM" id="Phobius"/>
    </source>
</evidence>
<dbReference type="AlphaFoldDB" id="A0AAJ4RA16"/>
<proteinExistence type="predicted"/>
<keyword evidence="1" id="KW-0472">Membrane</keyword>
<dbReference type="Proteomes" id="UP000270581">
    <property type="component" value="Unassembled WGS sequence"/>
</dbReference>
<feature type="transmembrane region" description="Helical" evidence="1">
    <location>
        <begin position="76"/>
        <end position="100"/>
    </location>
</feature>
<accession>A0AAJ4RA16</accession>
<keyword evidence="1" id="KW-1133">Transmembrane helix</keyword>
<comment type="caution">
    <text evidence="2">The sequence shown here is derived from an EMBL/GenBank/DDBJ whole genome shotgun (WGS) entry which is preliminary data.</text>
</comment>
<sequence length="156" mass="15882">MADSPVFSHRAVRAGFAAGGSAFLAVVGYLLWNVGQVGLRGTPLAFLAVLVTPVITLSVATLVWRVGMPDEPTPVYGAIAGAATAAVSISLFRAFIGVLASITDGSASTLAGSVSEAISFAGSFAVYGGLFTLPVVVPLGALLGYGYEWYVARTQP</sequence>